<keyword evidence="1" id="KW-0732">Signal</keyword>
<evidence type="ECO:0000259" key="2">
    <source>
        <dbReference type="Pfam" id="PF21311"/>
    </source>
</evidence>
<feature type="domain" description="P68 RBP/TagC-like beta-propeller" evidence="2">
    <location>
        <begin position="60"/>
        <end position="314"/>
    </location>
</feature>
<protein>
    <submittedName>
        <fullName evidence="3">FacC-like extracellular signaling protein</fullName>
    </submittedName>
</protein>
<reference evidence="4" key="1">
    <citation type="submission" date="2015-09" db="EMBL/GenBank/DDBJ databases">
        <authorList>
            <person name="Fill T.P."/>
            <person name="Baretta J.F."/>
            <person name="de Almeida L.G."/>
            <person name="Rocha M."/>
            <person name="de Souza D.H."/>
            <person name="Malavazi I."/>
            <person name="Cerdeira L.T."/>
            <person name="Hong H."/>
            <person name="Samborskyy M."/>
            <person name="de Vasconcelos A.T."/>
            <person name="Leadlay P."/>
            <person name="Rodrigues-Filho E."/>
        </authorList>
    </citation>
    <scope>NUCLEOTIDE SEQUENCE [LARGE SCALE GENOMIC DNA]</scope>
    <source>
        <strain evidence="4">LaBioMMi 136</strain>
    </source>
</reference>
<sequence>MVLSLSWKSFLKPANICVAILALSSSFQTASATVPSSKRFDLTTPSYDLYRNKALQDSTVQQGFAFDNTNRRLFVAQRRDGSSETSGDLCITQLDFDGNYVGHMYLTGFGHGVSFGAQAEGSSTYLWTEVEANTNGYGKKLARFKFTNGGKISASSSSLKKFQPIAGATEHTCSIDPVNNRLIVRYNLSGKHIAVFDLDKATSGDFTSPLANFKHPSVNTMSDTFQGYAAYGQYVYLLTGNSYDTSGGVVNSEITSVNMNTGAVVQGPALTKAGSTLSFREPEGLAIYKTVGGEVRLFLGFASGKAGDRRSNLFYKNVLIENSKI</sequence>
<dbReference type="Pfam" id="PF21311">
    <property type="entry name" value="Phage_RBD_prop"/>
    <property type="match status" value="1"/>
</dbReference>
<feature type="signal peptide" evidence="1">
    <location>
        <begin position="1"/>
        <end position="32"/>
    </location>
</feature>
<gene>
    <name evidence="3" type="ORF">PEBR_10802</name>
</gene>
<evidence type="ECO:0000313" key="4">
    <source>
        <dbReference type="Proteomes" id="UP000190744"/>
    </source>
</evidence>
<dbReference type="SUPFAM" id="SSF50956">
    <property type="entry name" value="Thermostable phytase (3-phytase)"/>
    <property type="match status" value="1"/>
</dbReference>
<feature type="chain" id="PRO_5012459066" evidence="1">
    <location>
        <begin position="33"/>
        <end position="325"/>
    </location>
</feature>
<dbReference type="Proteomes" id="UP000190744">
    <property type="component" value="Unassembled WGS sequence"/>
</dbReference>
<name>A0A1S9RUD9_PENBI</name>
<dbReference type="InterPro" id="IPR048799">
    <property type="entry name" value="P68_RBP_TagC-like_beta-prop"/>
</dbReference>
<evidence type="ECO:0000256" key="1">
    <source>
        <dbReference type="SAM" id="SignalP"/>
    </source>
</evidence>
<accession>A0A1S9RUD9</accession>
<dbReference type="AlphaFoldDB" id="A0A1S9RUD9"/>
<proteinExistence type="predicted"/>
<evidence type="ECO:0000313" key="3">
    <source>
        <dbReference type="EMBL" id="OOQ89143.1"/>
    </source>
</evidence>
<dbReference type="EMBL" id="LJBN01000116">
    <property type="protein sequence ID" value="OOQ89143.1"/>
    <property type="molecule type" value="Genomic_DNA"/>
</dbReference>
<organism evidence="3 4">
    <name type="scientific">Penicillium brasilianum</name>
    <dbReference type="NCBI Taxonomy" id="104259"/>
    <lineage>
        <taxon>Eukaryota</taxon>
        <taxon>Fungi</taxon>
        <taxon>Dikarya</taxon>
        <taxon>Ascomycota</taxon>
        <taxon>Pezizomycotina</taxon>
        <taxon>Eurotiomycetes</taxon>
        <taxon>Eurotiomycetidae</taxon>
        <taxon>Eurotiales</taxon>
        <taxon>Aspergillaceae</taxon>
        <taxon>Penicillium</taxon>
    </lineage>
</organism>
<comment type="caution">
    <text evidence="3">The sequence shown here is derived from an EMBL/GenBank/DDBJ whole genome shotgun (WGS) entry which is preliminary data.</text>
</comment>